<accession>A0ABQ3S1X4</accession>
<evidence type="ECO:0000313" key="3">
    <source>
        <dbReference type="Proteomes" id="UP000649259"/>
    </source>
</evidence>
<organism evidence="2 3">
    <name type="scientific">Streptomyces asoensis</name>
    <dbReference type="NCBI Taxonomy" id="249586"/>
    <lineage>
        <taxon>Bacteria</taxon>
        <taxon>Bacillati</taxon>
        <taxon>Actinomycetota</taxon>
        <taxon>Actinomycetes</taxon>
        <taxon>Kitasatosporales</taxon>
        <taxon>Streptomycetaceae</taxon>
        <taxon>Streptomyces</taxon>
    </lineage>
</organism>
<sequence>MRRPAAATGGQVSGQVRESSPECLPPRPRVRPSLVVVSGRRNVRPRMVTMCAEGKCRGLLHKIVKEERIAGYGALWE</sequence>
<comment type="caution">
    <text evidence="2">The sequence shown here is derived from an EMBL/GenBank/DDBJ whole genome shotgun (WGS) entry which is preliminary data.</text>
</comment>
<reference evidence="3" key="1">
    <citation type="submission" date="2023-07" db="EMBL/GenBank/DDBJ databases">
        <title>Whole genome shotgun sequence of Streptomyces cacaoi subsp. asoensis NBRC 13813.</title>
        <authorList>
            <person name="Komaki H."/>
            <person name="Tamura T."/>
        </authorList>
    </citation>
    <scope>NUCLEOTIDE SEQUENCE [LARGE SCALE GENOMIC DNA]</scope>
    <source>
        <strain evidence="3">NBRC 13813</strain>
    </source>
</reference>
<protein>
    <submittedName>
        <fullName evidence="2">Uncharacterized protein</fullName>
    </submittedName>
</protein>
<keyword evidence="3" id="KW-1185">Reference proteome</keyword>
<feature type="region of interest" description="Disordered" evidence="1">
    <location>
        <begin position="1"/>
        <end position="30"/>
    </location>
</feature>
<evidence type="ECO:0000256" key="1">
    <source>
        <dbReference type="SAM" id="MobiDB-lite"/>
    </source>
</evidence>
<gene>
    <name evidence="2" type="ORF">Saso_37620</name>
</gene>
<evidence type="ECO:0000313" key="2">
    <source>
        <dbReference type="EMBL" id="GHI62112.1"/>
    </source>
</evidence>
<proteinExistence type="predicted"/>
<dbReference type="Proteomes" id="UP000649259">
    <property type="component" value="Unassembled WGS sequence"/>
</dbReference>
<dbReference type="EMBL" id="BNEB01000003">
    <property type="protein sequence ID" value="GHI62112.1"/>
    <property type="molecule type" value="Genomic_DNA"/>
</dbReference>
<name>A0ABQ3S1X4_9ACTN</name>